<dbReference type="InParanoid" id="S8FWC7"/>
<evidence type="ECO:0000313" key="2">
    <source>
        <dbReference type="EMBL" id="EPT05421.1"/>
    </source>
</evidence>
<sequence>MMEEDSTEGDEGQPKPKKKAHMQDNNDSDGSDIDVDMLNEGGDPESEEEAELPKSTQSHPKPAYGKYAKASASLNAPEEAIAQNLARLGQPPGKAARKPFGGAASDSQVARGIKVKRPTSDRKADNGKAKALSSGIRNHGTASRGRESDSEKDELDESDTKKDDEYKDGEEEDDEEEDDEEEDDNGEEGEEHEE</sequence>
<feature type="compositionally biased region" description="Acidic residues" evidence="1">
    <location>
        <begin position="166"/>
        <end position="194"/>
    </location>
</feature>
<dbReference type="Proteomes" id="UP000015241">
    <property type="component" value="Unassembled WGS sequence"/>
</dbReference>
<protein>
    <submittedName>
        <fullName evidence="2">Uncharacterized protein</fullName>
    </submittedName>
</protein>
<evidence type="ECO:0000313" key="3">
    <source>
        <dbReference type="Proteomes" id="UP000015241"/>
    </source>
</evidence>
<keyword evidence="3" id="KW-1185">Reference proteome</keyword>
<dbReference type="HOGENOM" id="CLU_1402465_0_0_1"/>
<dbReference type="eggNOG" id="ENOG502SC5C">
    <property type="taxonomic scope" value="Eukaryota"/>
</dbReference>
<feature type="compositionally biased region" description="Acidic residues" evidence="1">
    <location>
        <begin position="26"/>
        <end position="50"/>
    </location>
</feature>
<reference evidence="2 3" key="1">
    <citation type="journal article" date="2012" name="Science">
        <title>The Paleozoic origin of enzymatic lignin decomposition reconstructed from 31 fungal genomes.</title>
        <authorList>
            <person name="Floudas D."/>
            <person name="Binder M."/>
            <person name="Riley R."/>
            <person name="Barry K."/>
            <person name="Blanchette R.A."/>
            <person name="Henrissat B."/>
            <person name="Martinez A.T."/>
            <person name="Otillar R."/>
            <person name="Spatafora J.W."/>
            <person name="Yadav J.S."/>
            <person name="Aerts A."/>
            <person name="Benoit I."/>
            <person name="Boyd A."/>
            <person name="Carlson A."/>
            <person name="Copeland A."/>
            <person name="Coutinho P.M."/>
            <person name="de Vries R.P."/>
            <person name="Ferreira P."/>
            <person name="Findley K."/>
            <person name="Foster B."/>
            <person name="Gaskell J."/>
            <person name="Glotzer D."/>
            <person name="Gorecki P."/>
            <person name="Heitman J."/>
            <person name="Hesse C."/>
            <person name="Hori C."/>
            <person name="Igarashi K."/>
            <person name="Jurgens J.A."/>
            <person name="Kallen N."/>
            <person name="Kersten P."/>
            <person name="Kohler A."/>
            <person name="Kuees U."/>
            <person name="Kumar T.K.A."/>
            <person name="Kuo A."/>
            <person name="LaButti K."/>
            <person name="Larrondo L.F."/>
            <person name="Lindquist E."/>
            <person name="Ling A."/>
            <person name="Lombard V."/>
            <person name="Lucas S."/>
            <person name="Lundell T."/>
            <person name="Martin R."/>
            <person name="McLaughlin D.J."/>
            <person name="Morgenstern I."/>
            <person name="Morin E."/>
            <person name="Murat C."/>
            <person name="Nagy L.G."/>
            <person name="Nolan M."/>
            <person name="Ohm R.A."/>
            <person name="Patyshakuliyeva A."/>
            <person name="Rokas A."/>
            <person name="Ruiz-Duenas F.J."/>
            <person name="Sabat G."/>
            <person name="Salamov A."/>
            <person name="Samejima M."/>
            <person name="Schmutz J."/>
            <person name="Slot J.C."/>
            <person name="St John F."/>
            <person name="Stenlid J."/>
            <person name="Sun H."/>
            <person name="Sun S."/>
            <person name="Syed K."/>
            <person name="Tsang A."/>
            <person name="Wiebenga A."/>
            <person name="Young D."/>
            <person name="Pisabarro A."/>
            <person name="Eastwood D.C."/>
            <person name="Martin F."/>
            <person name="Cullen D."/>
            <person name="Grigoriev I.V."/>
            <person name="Hibbett D.S."/>
        </authorList>
    </citation>
    <scope>NUCLEOTIDE SEQUENCE</scope>
    <source>
        <strain evidence="3">FP-58527</strain>
    </source>
</reference>
<proteinExistence type="predicted"/>
<name>S8FWC7_FOMSC</name>
<accession>S8FWC7</accession>
<evidence type="ECO:0000256" key="1">
    <source>
        <dbReference type="SAM" id="MobiDB-lite"/>
    </source>
</evidence>
<dbReference type="EMBL" id="KE504123">
    <property type="protein sequence ID" value="EPT05421.1"/>
    <property type="molecule type" value="Genomic_DNA"/>
</dbReference>
<feature type="region of interest" description="Disordered" evidence="1">
    <location>
        <begin position="1"/>
        <end position="194"/>
    </location>
</feature>
<dbReference type="AlphaFoldDB" id="S8FWC7"/>
<feature type="compositionally biased region" description="Basic and acidic residues" evidence="1">
    <location>
        <begin position="118"/>
        <end position="128"/>
    </location>
</feature>
<gene>
    <name evidence="2" type="ORF">FOMPIDRAFT_1013208</name>
</gene>
<feature type="compositionally biased region" description="Acidic residues" evidence="1">
    <location>
        <begin position="1"/>
        <end position="11"/>
    </location>
</feature>
<organism evidence="2 3">
    <name type="scientific">Fomitopsis schrenkii</name>
    <name type="common">Brown rot fungus</name>
    <dbReference type="NCBI Taxonomy" id="2126942"/>
    <lineage>
        <taxon>Eukaryota</taxon>
        <taxon>Fungi</taxon>
        <taxon>Dikarya</taxon>
        <taxon>Basidiomycota</taxon>
        <taxon>Agaricomycotina</taxon>
        <taxon>Agaricomycetes</taxon>
        <taxon>Polyporales</taxon>
        <taxon>Fomitopsis</taxon>
    </lineage>
</organism>